<keyword evidence="3" id="KW-1185">Reference proteome</keyword>
<name>A0A9W8MRV9_9AGAR</name>
<protein>
    <submittedName>
        <fullName evidence="2">Uncharacterized protein</fullName>
    </submittedName>
</protein>
<comment type="caution">
    <text evidence="2">The sequence shown here is derived from an EMBL/GenBank/DDBJ whole genome shotgun (WGS) entry which is preliminary data.</text>
</comment>
<evidence type="ECO:0000256" key="1">
    <source>
        <dbReference type="SAM" id="MobiDB-lite"/>
    </source>
</evidence>
<dbReference type="EMBL" id="JANKHO010002076">
    <property type="protein sequence ID" value="KAJ3494959.1"/>
    <property type="molecule type" value="Genomic_DNA"/>
</dbReference>
<feature type="region of interest" description="Disordered" evidence="1">
    <location>
        <begin position="1"/>
        <end position="24"/>
    </location>
</feature>
<dbReference type="AlphaFoldDB" id="A0A9W8MRV9"/>
<organism evidence="2 3">
    <name type="scientific">Agrocybe chaxingu</name>
    <dbReference type="NCBI Taxonomy" id="84603"/>
    <lineage>
        <taxon>Eukaryota</taxon>
        <taxon>Fungi</taxon>
        <taxon>Dikarya</taxon>
        <taxon>Basidiomycota</taxon>
        <taxon>Agaricomycotina</taxon>
        <taxon>Agaricomycetes</taxon>
        <taxon>Agaricomycetidae</taxon>
        <taxon>Agaricales</taxon>
        <taxon>Agaricineae</taxon>
        <taxon>Strophariaceae</taxon>
        <taxon>Agrocybe</taxon>
    </lineage>
</organism>
<evidence type="ECO:0000313" key="2">
    <source>
        <dbReference type="EMBL" id="KAJ3494959.1"/>
    </source>
</evidence>
<accession>A0A9W8MRV9</accession>
<reference evidence="2" key="1">
    <citation type="submission" date="2022-07" db="EMBL/GenBank/DDBJ databases">
        <title>Genome Sequence of Agrocybe chaxingu.</title>
        <authorList>
            <person name="Buettner E."/>
        </authorList>
    </citation>
    <scope>NUCLEOTIDE SEQUENCE</scope>
    <source>
        <strain evidence="2">MP-N11</strain>
    </source>
</reference>
<dbReference type="Proteomes" id="UP001148786">
    <property type="component" value="Unassembled WGS sequence"/>
</dbReference>
<evidence type="ECO:0000313" key="3">
    <source>
        <dbReference type="Proteomes" id="UP001148786"/>
    </source>
</evidence>
<sequence>MTAAATSPFKKGGTSHAMFSNFHPSATRGRHGRLLWDVGETDSRLAPSDHRTYGPHCESVAAAIPVGPTSTLSSEWPGVVLAAQQQRTKTVRNAKENDQHKMKNFWKSWLAFEWPDSRHKALAVSSMETRLLLLTFHLFIIMIVRPSQPS</sequence>
<gene>
    <name evidence="2" type="ORF">NLJ89_g10706</name>
</gene>
<proteinExistence type="predicted"/>